<dbReference type="InterPro" id="IPR001138">
    <property type="entry name" value="Zn2Cys6_DnaBD"/>
</dbReference>
<evidence type="ECO:0000313" key="5">
    <source>
        <dbReference type="EMBL" id="EAZ62980.2"/>
    </source>
</evidence>
<organism evidence="5 6">
    <name type="scientific">Scheffersomyces stipitis (strain ATCC 58785 / CBS 6054 / NBRC 10063 / NRRL Y-11545)</name>
    <name type="common">Yeast</name>
    <name type="synonym">Pichia stipitis</name>
    <dbReference type="NCBI Taxonomy" id="322104"/>
    <lineage>
        <taxon>Eukaryota</taxon>
        <taxon>Fungi</taxon>
        <taxon>Dikarya</taxon>
        <taxon>Ascomycota</taxon>
        <taxon>Saccharomycotina</taxon>
        <taxon>Pichiomycetes</taxon>
        <taxon>Debaryomycetaceae</taxon>
        <taxon>Scheffersomyces</taxon>
    </lineage>
</organism>
<feature type="region of interest" description="Disordered" evidence="3">
    <location>
        <begin position="183"/>
        <end position="214"/>
    </location>
</feature>
<dbReference type="InterPro" id="IPR036864">
    <property type="entry name" value="Zn2-C6_fun-type_DNA-bd_sf"/>
</dbReference>
<dbReference type="GO" id="GO:0000981">
    <property type="term" value="F:DNA-binding transcription factor activity, RNA polymerase II-specific"/>
    <property type="evidence" value="ECO:0007669"/>
    <property type="project" value="InterPro"/>
</dbReference>
<feature type="domain" description="Zn(2)-C6 fungal-type" evidence="4">
    <location>
        <begin position="15"/>
        <end position="45"/>
    </location>
</feature>
<evidence type="ECO:0000256" key="2">
    <source>
        <dbReference type="ARBA" id="ARBA00023242"/>
    </source>
</evidence>
<protein>
    <submittedName>
        <fullName evidence="5">Fungal transcriptional regulatory protein</fullName>
    </submittedName>
</protein>
<dbReference type="AlphaFoldDB" id="A3GIF1"/>
<gene>
    <name evidence="5" type="ORF">PICST_39662</name>
</gene>
<dbReference type="PANTHER" id="PTHR37534">
    <property type="entry name" value="TRANSCRIPTIONAL ACTIVATOR PROTEIN UGA3"/>
    <property type="match status" value="1"/>
</dbReference>
<dbReference type="CDD" id="cd12148">
    <property type="entry name" value="fungal_TF_MHR"/>
    <property type="match status" value="1"/>
</dbReference>
<dbReference type="EMBL" id="AAVQ01000002">
    <property type="protein sequence ID" value="EAZ62980.2"/>
    <property type="molecule type" value="Genomic_DNA"/>
</dbReference>
<accession>A3GIF1</accession>
<dbReference type="eggNOG" id="ENOG502QTCC">
    <property type="taxonomic scope" value="Eukaryota"/>
</dbReference>
<dbReference type="Proteomes" id="UP000002258">
    <property type="component" value="Chromosome 1"/>
</dbReference>
<evidence type="ECO:0000313" key="6">
    <source>
        <dbReference type="Proteomes" id="UP000002258"/>
    </source>
</evidence>
<name>A3GIF1_PICST</name>
<keyword evidence="6" id="KW-1185">Reference proteome</keyword>
<dbReference type="InParanoid" id="A3GIF1"/>
<comment type="subcellular location">
    <subcellularLocation>
        <location evidence="1">Nucleus</location>
    </subcellularLocation>
</comment>
<feature type="compositionally biased region" description="Polar residues" evidence="3">
    <location>
        <begin position="190"/>
        <end position="200"/>
    </location>
</feature>
<dbReference type="PROSITE" id="PS00463">
    <property type="entry name" value="ZN2_CY6_FUNGAL_1"/>
    <property type="match status" value="1"/>
</dbReference>
<dbReference type="Gene3D" id="4.10.240.10">
    <property type="entry name" value="Zn(2)-C6 fungal-type DNA-binding domain"/>
    <property type="match status" value="1"/>
</dbReference>
<proteinExistence type="predicted"/>
<dbReference type="GO" id="GO:0005634">
    <property type="term" value="C:nucleus"/>
    <property type="evidence" value="ECO:0007669"/>
    <property type="project" value="UniProtKB-SubCell"/>
</dbReference>
<dbReference type="Pfam" id="PF11951">
    <property type="entry name" value="Fungal_trans_2"/>
    <property type="match status" value="1"/>
</dbReference>
<dbReference type="OMA" id="HHHGAWT"/>
<evidence type="ECO:0000256" key="3">
    <source>
        <dbReference type="SAM" id="MobiDB-lite"/>
    </source>
</evidence>
<comment type="caution">
    <text evidence="5">The sequence shown here is derived from an EMBL/GenBank/DDBJ whole genome shotgun (WGS) entry which is preliminary data.</text>
</comment>
<dbReference type="GO" id="GO:0000976">
    <property type="term" value="F:transcription cis-regulatory region binding"/>
    <property type="evidence" value="ECO:0007669"/>
    <property type="project" value="TreeGrafter"/>
</dbReference>
<evidence type="ECO:0000256" key="1">
    <source>
        <dbReference type="ARBA" id="ARBA00004123"/>
    </source>
</evidence>
<dbReference type="HOGENOM" id="CLU_008719_5_1_1"/>
<dbReference type="SUPFAM" id="SSF57701">
    <property type="entry name" value="Zn2/Cys6 DNA-binding domain"/>
    <property type="match status" value="1"/>
</dbReference>
<reference evidence="5 6" key="1">
    <citation type="journal article" date="2007" name="Nat. Biotechnol.">
        <title>Genome sequence of the lignocellulose-bioconverting and xylose-fermenting yeast Pichia stipitis.</title>
        <authorList>
            <person name="Jeffries T.W."/>
            <person name="Grigoriev I.V."/>
            <person name="Grimwood J."/>
            <person name="Laplaza J.M."/>
            <person name="Aerts A."/>
            <person name="Salamov A."/>
            <person name="Schmutz J."/>
            <person name="Lindquist E."/>
            <person name="Dehal P."/>
            <person name="Shapiro H."/>
            <person name="Jin Y.S."/>
            <person name="Passoth V."/>
            <person name="Richardson P.M."/>
        </authorList>
    </citation>
    <scope>NUCLEOTIDE SEQUENCE [LARGE SCALE GENOMIC DNA]</scope>
    <source>
        <strain evidence="6">ATCC 58785 / CBS 6054 / NBRC 10063 / NRRL Y-11545</strain>
    </source>
</reference>
<keyword evidence="2" id="KW-0539">Nucleus</keyword>
<dbReference type="GO" id="GO:0045944">
    <property type="term" value="P:positive regulation of transcription by RNA polymerase II"/>
    <property type="evidence" value="ECO:0007669"/>
    <property type="project" value="TreeGrafter"/>
</dbReference>
<dbReference type="InterPro" id="IPR021858">
    <property type="entry name" value="Fun_TF"/>
</dbReference>
<dbReference type="STRING" id="322104.A3GIF1"/>
<evidence type="ECO:0000259" key="4">
    <source>
        <dbReference type="PROSITE" id="PS50048"/>
    </source>
</evidence>
<dbReference type="KEGG" id="pic:PICST_39662"/>
<dbReference type="OrthoDB" id="415590at2759"/>
<dbReference type="Pfam" id="PF00172">
    <property type="entry name" value="Zn_clus"/>
    <property type="match status" value="1"/>
</dbReference>
<dbReference type="CDD" id="cd00067">
    <property type="entry name" value="GAL4"/>
    <property type="match status" value="1"/>
</dbReference>
<sequence>MNTSTERSFKRVKTGCLKCRKRHKKCDEVRPNCSSCTKKKEVCEWPVSYGKFHKNSTFQLPANKAVHKTATTKESKKYSEHLANNFNRMSHLEAEGNLSSEAETLLSMSVPRLNKSKSNASYDDTYSFSPESIMEPFLLYNELHNTLREYMFSNVSSTAEVSEKINGSDNIIFCPTTSNNIDKVGEQIEGDSSSSRANNKQVEDDLDATNEREPIPNKSNELFNVLIHEPPALTEMEKLFLYKNYLYEVAPWLDMFDYSQQFGITIPQQANSNAALMFAIYAVSSRQIELTNPDYDKDKTIKIYQESLKYLIPTVEQTMDRAIISSCVILCVLEMMSSSPKEWRHHLEGCSALFRTNNIHGFSDDLERGLFWCYARMDVSSAVIGEQSTVLPTEYWLPKEFKIKDSKEYFQKENKPDMYANYIVFLCSRVLNLISNETPNFRAEWESLFSEVVAWHVNRPPELQPFMEFEHFPFPGLLFLNGPAISSNQLYHMAIILLSQNKPRLLKVKPSRSVKSNIWHAKQICAISLHNTHHGCWNNALQPLWIAGKLLSSEEEHTIILNLLDKIESTTGWQMNFRARDLKRFWDGKLVE</sequence>
<dbReference type="PROSITE" id="PS50048">
    <property type="entry name" value="ZN2_CY6_FUNGAL_2"/>
    <property type="match status" value="1"/>
</dbReference>
<dbReference type="RefSeq" id="XP_001387003.2">
    <property type="nucleotide sequence ID" value="XM_001386966.1"/>
</dbReference>
<dbReference type="GO" id="GO:0008270">
    <property type="term" value="F:zinc ion binding"/>
    <property type="evidence" value="ECO:0007669"/>
    <property type="project" value="InterPro"/>
</dbReference>
<dbReference type="PANTHER" id="PTHR37534:SF4">
    <property type="entry name" value="ZN(II)2CYS6 TRANSCRIPTION FACTOR (EUROFUNG)"/>
    <property type="match status" value="1"/>
</dbReference>
<dbReference type="GeneID" id="4852050"/>
<dbReference type="SMART" id="SM00066">
    <property type="entry name" value="GAL4"/>
    <property type="match status" value="1"/>
</dbReference>